<dbReference type="SUPFAM" id="SSF53383">
    <property type="entry name" value="PLP-dependent transferases"/>
    <property type="match status" value="1"/>
</dbReference>
<accession>A0A402A9K6</accession>
<feature type="domain" description="Aminotransferase class V" evidence="1">
    <location>
        <begin position="23"/>
        <end position="380"/>
    </location>
</feature>
<organism evidence="2 3">
    <name type="scientific">Tengunoibacter tsumagoiensis</name>
    <dbReference type="NCBI Taxonomy" id="2014871"/>
    <lineage>
        <taxon>Bacteria</taxon>
        <taxon>Bacillati</taxon>
        <taxon>Chloroflexota</taxon>
        <taxon>Ktedonobacteria</taxon>
        <taxon>Ktedonobacterales</taxon>
        <taxon>Dictyobacteraceae</taxon>
        <taxon>Tengunoibacter</taxon>
    </lineage>
</organism>
<dbReference type="PANTHER" id="PTHR43586">
    <property type="entry name" value="CYSTEINE DESULFURASE"/>
    <property type="match status" value="1"/>
</dbReference>
<keyword evidence="3" id="KW-1185">Reference proteome</keyword>
<evidence type="ECO:0000259" key="1">
    <source>
        <dbReference type="Pfam" id="PF00266"/>
    </source>
</evidence>
<dbReference type="AlphaFoldDB" id="A0A402A9K6"/>
<evidence type="ECO:0000313" key="3">
    <source>
        <dbReference type="Proteomes" id="UP000287352"/>
    </source>
</evidence>
<dbReference type="GO" id="GO:0016829">
    <property type="term" value="F:lyase activity"/>
    <property type="evidence" value="ECO:0007669"/>
    <property type="project" value="UniProtKB-KW"/>
</dbReference>
<dbReference type="Pfam" id="PF00266">
    <property type="entry name" value="Aminotran_5"/>
    <property type="match status" value="1"/>
</dbReference>
<dbReference type="InterPro" id="IPR015422">
    <property type="entry name" value="PyrdxlP-dep_Trfase_small"/>
</dbReference>
<dbReference type="InterPro" id="IPR015424">
    <property type="entry name" value="PyrdxlP-dep_Trfase"/>
</dbReference>
<dbReference type="PANTHER" id="PTHR43586:SF4">
    <property type="entry name" value="ISOPENICILLIN N EPIMERASE"/>
    <property type="match status" value="1"/>
</dbReference>
<protein>
    <submittedName>
        <fullName evidence="2">Cysteine lyase</fullName>
    </submittedName>
</protein>
<dbReference type="Gene3D" id="3.90.1150.10">
    <property type="entry name" value="Aspartate Aminotransferase, domain 1"/>
    <property type="match status" value="1"/>
</dbReference>
<gene>
    <name evidence="2" type="ORF">KTT_56680</name>
</gene>
<reference evidence="3" key="1">
    <citation type="submission" date="2018-12" db="EMBL/GenBank/DDBJ databases">
        <title>Tengunoibacter tsumagoiensis gen. nov., sp. nov., Dictyobacter kobayashii sp. nov., D. alpinus sp. nov., and D. joshuensis sp. nov. and description of Dictyobacteraceae fam. nov. within the order Ktedonobacterales isolated from Tengu-no-mugimeshi.</title>
        <authorList>
            <person name="Wang C.M."/>
            <person name="Zheng Y."/>
            <person name="Sakai Y."/>
            <person name="Toyoda A."/>
            <person name="Minakuchi Y."/>
            <person name="Abe K."/>
            <person name="Yokota A."/>
            <person name="Yabe S."/>
        </authorList>
    </citation>
    <scope>NUCLEOTIDE SEQUENCE [LARGE SCALE GENOMIC DNA]</scope>
    <source>
        <strain evidence="3">Uno3</strain>
    </source>
</reference>
<evidence type="ECO:0000313" key="2">
    <source>
        <dbReference type="EMBL" id="GCE15809.1"/>
    </source>
</evidence>
<comment type="caution">
    <text evidence="2">The sequence shown here is derived from an EMBL/GenBank/DDBJ whole genome shotgun (WGS) entry which is preliminary data.</text>
</comment>
<dbReference type="InterPro" id="IPR015421">
    <property type="entry name" value="PyrdxlP-dep_Trfase_major"/>
</dbReference>
<proteinExistence type="predicted"/>
<sequence>MINTHVDMAEVRQQLPSLEKHIYMNTAAFGPLLRCAPQAMASWLETEATEGRLGLATYEPMGKLYTETRSTIARLINADVDEIALTGNTGEGLNIICNGFDWQPGDEIIMTNHEHISAIILMYYLRDRYGVVLQIADLGPRGDQPADEAIAALITPRTRLIVISHVSFMTGAVIDIPVVTALGRKSNVPVLVDGAQAVGVLPVDVKALGADFYAFPMQKWLCGPDGTGSLYVRRELLSSIHPTYVGGWFSLKFEALRKWDFHPSAQRYELGGRHSSAVAGQLACLRWLEEKATYPWIFERTSALNSAVYAAVQDLPGVGLLTPQPGASGLLTFTLEDCEMGELAQWLQQEYSIYARAIHEYNALRISTGFYNTEEEVATLSNALHQWRKS</sequence>
<dbReference type="RefSeq" id="WP_161975825.1">
    <property type="nucleotide sequence ID" value="NZ_BIFR01000002.1"/>
</dbReference>
<dbReference type="Proteomes" id="UP000287352">
    <property type="component" value="Unassembled WGS sequence"/>
</dbReference>
<keyword evidence="2" id="KW-0456">Lyase</keyword>
<dbReference type="EMBL" id="BIFR01000002">
    <property type="protein sequence ID" value="GCE15809.1"/>
    <property type="molecule type" value="Genomic_DNA"/>
</dbReference>
<dbReference type="Gene3D" id="3.40.640.10">
    <property type="entry name" value="Type I PLP-dependent aspartate aminotransferase-like (Major domain)"/>
    <property type="match status" value="1"/>
</dbReference>
<dbReference type="InterPro" id="IPR000192">
    <property type="entry name" value="Aminotrans_V_dom"/>
</dbReference>
<name>A0A402A9K6_9CHLR</name>